<name>A0AAV9HDX4_9PEZI</name>
<feature type="transmembrane region" description="Helical" evidence="1">
    <location>
        <begin position="441"/>
        <end position="465"/>
    </location>
</feature>
<feature type="transmembrane region" description="Helical" evidence="1">
    <location>
        <begin position="238"/>
        <end position="261"/>
    </location>
</feature>
<comment type="caution">
    <text evidence="2">The sequence shown here is derived from an EMBL/GenBank/DDBJ whole genome shotgun (WGS) entry which is preliminary data.</text>
</comment>
<evidence type="ECO:0000313" key="2">
    <source>
        <dbReference type="EMBL" id="KAK4458399.1"/>
    </source>
</evidence>
<keyword evidence="1" id="KW-0472">Membrane</keyword>
<feature type="transmembrane region" description="Helical" evidence="1">
    <location>
        <begin position="76"/>
        <end position="100"/>
    </location>
</feature>
<organism evidence="2 3">
    <name type="scientific">Cladorrhinum samala</name>
    <dbReference type="NCBI Taxonomy" id="585594"/>
    <lineage>
        <taxon>Eukaryota</taxon>
        <taxon>Fungi</taxon>
        <taxon>Dikarya</taxon>
        <taxon>Ascomycota</taxon>
        <taxon>Pezizomycotina</taxon>
        <taxon>Sordariomycetes</taxon>
        <taxon>Sordariomycetidae</taxon>
        <taxon>Sordariales</taxon>
        <taxon>Podosporaceae</taxon>
        <taxon>Cladorrhinum</taxon>
    </lineage>
</organism>
<reference evidence="2" key="2">
    <citation type="submission" date="2023-06" db="EMBL/GenBank/DDBJ databases">
        <authorList>
            <consortium name="Lawrence Berkeley National Laboratory"/>
            <person name="Mondo S.J."/>
            <person name="Hensen N."/>
            <person name="Bonometti L."/>
            <person name="Westerberg I."/>
            <person name="Brannstrom I.O."/>
            <person name="Guillou S."/>
            <person name="Cros-Aarteil S."/>
            <person name="Calhoun S."/>
            <person name="Haridas S."/>
            <person name="Kuo A."/>
            <person name="Pangilinan J."/>
            <person name="Riley R."/>
            <person name="Labutti K."/>
            <person name="Andreopoulos B."/>
            <person name="Lipzen A."/>
            <person name="Chen C."/>
            <person name="Yanf M."/>
            <person name="Daum C."/>
            <person name="Ng V."/>
            <person name="Clum A."/>
            <person name="Steindorff A."/>
            <person name="Ohm R."/>
            <person name="Martin F."/>
            <person name="Silar P."/>
            <person name="Natvig D."/>
            <person name="Lalanne C."/>
            <person name="Gautier V."/>
            <person name="Ament-Velasquez S.L."/>
            <person name="Kruys A."/>
            <person name="Hutchinson M.I."/>
            <person name="Powell A.J."/>
            <person name="Barry K."/>
            <person name="Miller A.N."/>
            <person name="Grigoriev I.V."/>
            <person name="Debuchy R."/>
            <person name="Gladieux P."/>
            <person name="Thoren M.H."/>
            <person name="Johannesson H."/>
        </authorList>
    </citation>
    <scope>NUCLEOTIDE SEQUENCE</scope>
    <source>
        <strain evidence="2">PSN324</strain>
    </source>
</reference>
<protein>
    <submittedName>
        <fullName evidence="2">Uncharacterized protein</fullName>
    </submittedName>
</protein>
<proteinExistence type="predicted"/>
<feature type="transmembrane region" description="Helical" evidence="1">
    <location>
        <begin position="402"/>
        <end position="421"/>
    </location>
</feature>
<feature type="transmembrane region" description="Helical" evidence="1">
    <location>
        <begin position="38"/>
        <end position="56"/>
    </location>
</feature>
<sequence length="493" mass="53709">MPDIQSLLTLYSSNTTALKHLIAPPWADAPSYRGTSQILWSSILTLVACVYTALHLNIPRPGATGSWAVLRRKCLWVLTALLAPEIVLYVASMQFLRAWWLQKELKKLFLPTPTATAAAAAAAAAPAEKDAAAAMPDAAAATMSLRYCFFVVMGGLRVDISDLLDEEEEPNLPPELKGGMAILSSEGVIQLARLGHFVPVSEATINDRSKASFFQKILVLGQVFWMALQCVIRKSQGYPLALIEIHVLVHVVCAAVMYACWFKKPLDVLESELIDSGPWKSVLMLMVQLEIGPKPIIIYPSIDDPALAHQPPLIAQTISKDTGLAVDLVDPDTGRYIQLSWVDLPSTGGHLEVGEALPCGAGLATEGLFLGPRRLQRLKGITSLFDALEAGGHRRTGSLTSLVKVLVFAWLLLLPVLYGGVHLTAWSFSFPTEAEETLWRIVFIGTVCVIGGAGLILYVFARVFIVLESFLSLRATPIGAYMTVSWLQMLPHF</sequence>
<gene>
    <name evidence="2" type="ORF">QBC42DRAFT_210471</name>
</gene>
<dbReference type="PANTHER" id="PTHR35043:SF7">
    <property type="entry name" value="TRANSCRIPTION FACTOR DOMAIN-CONTAINING PROTEIN"/>
    <property type="match status" value="1"/>
</dbReference>
<keyword evidence="1" id="KW-0812">Transmembrane</keyword>
<keyword evidence="3" id="KW-1185">Reference proteome</keyword>
<dbReference type="PANTHER" id="PTHR35043">
    <property type="entry name" value="TRANSCRIPTION FACTOR DOMAIN-CONTAINING PROTEIN"/>
    <property type="match status" value="1"/>
</dbReference>
<dbReference type="AlphaFoldDB" id="A0AAV9HDX4"/>
<reference evidence="2" key="1">
    <citation type="journal article" date="2023" name="Mol. Phylogenet. Evol.">
        <title>Genome-scale phylogeny and comparative genomics of the fungal order Sordariales.</title>
        <authorList>
            <person name="Hensen N."/>
            <person name="Bonometti L."/>
            <person name="Westerberg I."/>
            <person name="Brannstrom I.O."/>
            <person name="Guillou S."/>
            <person name="Cros-Aarteil S."/>
            <person name="Calhoun S."/>
            <person name="Haridas S."/>
            <person name="Kuo A."/>
            <person name="Mondo S."/>
            <person name="Pangilinan J."/>
            <person name="Riley R."/>
            <person name="LaButti K."/>
            <person name="Andreopoulos B."/>
            <person name="Lipzen A."/>
            <person name="Chen C."/>
            <person name="Yan M."/>
            <person name="Daum C."/>
            <person name="Ng V."/>
            <person name="Clum A."/>
            <person name="Steindorff A."/>
            <person name="Ohm R.A."/>
            <person name="Martin F."/>
            <person name="Silar P."/>
            <person name="Natvig D.O."/>
            <person name="Lalanne C."/>
            <person name="Gautier V."/>
            <person name="Ament-Velasquez S.L."/>
            <person name="Kruys A."/>
            <person name="Hutchinson M.I."/>
            <person name="Powell A.J."/>
            <person name="Barry K."/>
            <person name="Miller A.N."/>
            <person name="Grigoriev I.V."/>
            <person name="Debuchy R."/>
            <person name="Gladieux P."/>
            <person name="Hiltunen Thoren M."/>
            <person name="Johannesson H."/>
        </authorList>
    </citation>
    <scope>NUCLEOTIDE SEQUENCE</scope>
    <source>
        <strain evidence="2">PSN324</strain>
    </source>
</reference>
<evidence type="ECO:0000256" key="1">
    <source>
        <dbReference type="SAM" id="Phobius"/>
    </source>
</evidence>
<dbReference type="Proteomes" id="UP001321749">
    <property type="component" value="Unassembled WGS sequence"/>
</dbReference>
<evidence type="ECO:0000313" key="3">
    <source>
        <dbReference type="Proteomes" id="UP001321749"/>
    </source>
</evidence>
<accession>A0AAV9HDX4</accession>
<dbReference type="EMBL" id="MU865071">
    <property type="protein sequence ID" value="KAK4458399.1"/>
    <property type="molecule type" value="Genomic_DNA"/>
</dbReference>
<keyword evidence="1" id="KW-1133">Transmembrane helix</keyword>